<dbReference type="SUPFAM" id="SSF48452">
    <property type="entry name" value="TPR-like"/>
    <property type="match status" value="1"/>
</dbReference>
<evidence type="ECO:0000313" key="8">
    <source>
        <dbReference type="EMBL" id="KUO06133.1"/>
    </source>
</evidence>
<dbReference type="Pfam" id="PF03704">
    <property type="entry name" value="BTAD"/>
    <property type="match status" value="1"/>
</dbReference>
<dbReference type="InterPro" id="IPR051677">
    <property type="entry name" value="AfsR-DnrI-RedD_regulator"/>
</dbReference>
<gene>
    <name evidence="8" type="ORF">AQJ67_04900</name>
</gene>
<dbReference type="EMBL" id="LMWY01000003">
    <property type="protein sequence ID" value="KUO06133.1"/>
    <property type="molecule type" value="Genomic_DNA"/>
</dbReference>
<dbReference type="Proteomes" id="UP000053429">
    <property type="component" value="Unassembled WGS sequence"/>
</dbReference>
<keyword evidence="9" id="KW-1185">Reference proteome</keyword>
<dbReference type="PANTHER" id="PTHR35807">
    <property type="entry name" value="TRANSCRIPTIONAL REGULATOR REDD-RELATED"/>
    <property type="match status" value="1"/>
</dbReference>
<dbReference type="Gene3D" id="1.25.40.10">
    <property type="entry name" value="Tetratricopeptide repeat domain"/>
    <property type="match status" value="1"/>
</dbReference>
<proteinExistence type="inferred from homology"/>
<evidence type="ECO:0000313" key="9">
    <source>
        <dbReference type="Proteomes" id="UP000053429"/>
    </source>
</evidence>
<keyword evidence="5" id="KW-0804">Transcription</keyword>
<dbReference type="PANTHER" id="PTHR35807:SF1">
    <property type="entry name" value="TRANSCRIPTIONAL REGULATOR REDD"/>
    <property type="match status" value="1"/>
</dbReference>
<evidence type="ECO:0000256" key="1">
    <source>
        <dbReference type="ARBA" id="ARBA00005820"/>
    </source>
</evidence>
<dbReference type="SUPFAM" id="SSF46894">
    <property type="entry name" value="C-terminal effector domain of the bipartite response regulators"/>
    <property type="match status" value="1"/>
</dbReference>
<accession>A0A101U8E7</accession>
<evidence type="ECO:0000256" key="4">
    <source>
        <dbReference type="ARBA" id="ARBA00023125"/>
    </source>
</evidence>
<sequence length="244" mass="27947">MLLARLICQANRVVPVADLMDTLWGDRPPRTAEKIIQVYVHDLRKVLMGGLGEKGERITFVRPGYTLRSDPDEIDVNNFDRLSKEGFVLLLRGDYQAALSRLRQALRIWRGPAFLGLTESLFLSRSADSLNERLFAALGARIDAELCLGRHAWLVHELSQLVSDHPYREQFHGQLMLALYRSGRQSEALAAYQSLRRLLVEELGVEPHWRLRELHHAILDQRQDLHVAPRFVLDVDVDITLARS</sequence>
<keyword evidence="3" id="KW-0805">Transcription regulation</keyword>
<dbReference type="PROSITE" id="PS51755">
    <property type="entry name" value="OMPR_PHOB"/>
    <property type="match status" value="1"/>
</dbReference>
<dbReference type="Pfam" id="PF00486">
    <property type="entry name" value="Trans_reg_C"/>
    <property type="match status" value="1"/>
</dbReference>
<dbReference type="STRING" id="661399.AQJ67_04900"/>
<organism evidence="8 9">
    <name type="scientific">Streptomyces caeruleatus</name>
    <dbReference type="NCBI Taxonomy" id="661399"/>
    <lineage>
        <taxon>Bacteria</taxon>
        <taxon>Bacillati</taxon>
        <taxon>Actinomycetota</taxon>
        <taxon>Actinomycetes</taxon>
        <taxon>Kitasatosporales</taxon>
        <taxon>Streptomycetaceae</taxon>
        <taxon>Streptomyces</taxon>
    </lineage>
</organism>
<comment type="similarity">
    <text evidence="1">Belongs to the AfsR/DnrI/RedD regulatory family.</text>
</comment>
<protein>
    <recommendedName>
        <fullName evidence="7">OmpR/PhoB-type domain-containing protein</fullName>
    </recommendedName>
</protein>
<comment type="caution">
    <text evidence="8">The sequence shown here is derived from an EMBL/GenBank/DDBJ whole genome shotgun (WGS) entry which is preliminary data.</text>
</comment>
<feature type="domain" description="OmpR/PhoB-type" evidence="7">
    <location>
        <begin position="1"/>
        <end position="69"/>
    </location>
</feature>
<dbReference type="GO" id="GO:0000160">
    <property type="term" value="P:phosphorelay signal transduction system"/>
    <property type="evidence" value="ECO:0007669"/>
    <property type="project" value="UniProtKB-KW"/>
</dbReference>
<dbReference type="InterPro" id="IPR011990">
    <property type="entry name" value="TPR-like_helical_dom_sf"/>
</dbReference>
<dbReference type="Gene3D" id="1.10.10.10">
    <property type="entry name" value="Winged helix-like DNA-binding domain superfamily/Winged helix DNA-binding domain"/>
    <property type="match status" value="1"/>
</dbReference>
<dbReference type="InterPro" id="IPR016032">
    <property type="entry name" value="Sig_transdc_resp-reg_C-effctor"/>
</dbReference>
<dbReference type="CDD" id="cd15831">
    <property type="entry name" value="BTAD"/>
    <property type="match status" value="1"/>
</dbReference>
<dbReference type="AlphaFoldDB" id="A0A101U8E7"/>
<keyword evidence="2" id="KW-0902">Two-component regulatory system</keyword>
<evidence type="ECO:0000259" key="7">
    <source>
        <dbReference type="PROSITE" id="PS51755"/>
    </source>
</evidence>
<name>A0A101U8E7_9ACTN</name>
<evidence type="ECO:0000256" key="6">
    <source>
        <dbReference type="PROSITE-ProRule" id="PRU01091"/>
    </source>
</evidence>
<feature type="DNA-binding region" description="OmpR/PhoB-type" evidence="6">
    <location>
        <begin position="1"/>
        <end position="69"/>
    </location>
</feature>
<dbReference type="InterPro" id="IPR036388">
    <property type="entry name" value="WH-like_DNA-bd_sf"/>
</dbReference>
<evidence type="ECO:0000256" key="2">
    <source>
        <dbReference type="ARBA" id="ARBA00023012"/>
    </source>
</evidence>
<reference evidence="8 9" key="1">
    <citation type="submission" date="2015-10" db="EMBL/GenBank/DDBJ databases">
        <title>Draft genome sequence of Streptomyces caeruleatus NRRL B-24802, type strain for the species Streptomyces caeruleatus.</title>
        <authorList>
            <person name="Ruckert C."/>
            <person name="Winkler A."/>
            <person name="Kalinowski J."/>
            <person name="Kampfer P."/>
            <person name="Glaeser S."/>
        </authorList>
    </citation>
    <scope>NUCLEOTIDE SEQUENCE [LARGE SCALE GENOMIC DNA]</scope>
    <source>
        <strain evidence="8 9">NRRL B-24802</strain>
    </source>
</reference>
<dbReference type="GO" id="GO:0003677">
    <property type="term" value="F:DNA binding"/>
    <property type="evidence" value="ECO:0007669"/>
    <property type="project" value="UniProtKB-UniRule"/>
</dbReference>
<dbReference type="GO" id="GO:0006355">
    <property type="term" value="P:regulation of DNA-templated transcription"/>
    <property type="evidence" value="ECO:0007669"/>
    <property type="project" value="InterPro"/>
</dbReference>
<dbReference type="InterPro" id="IPR005158">
    <property type="entry name" value="BTAD"/>
</dbReference>
<evidence type="ECO:0000256" key="5">
    <source>
        <dbReference type="ARBA" id="ARBA00023163"/>
    </source>
</evidence>
<keyword evidence="4 6" id="KW-0238">DNA-binding</keyword>
<evidence type="ECO:0000256" key="3">
    <source>
        <dbReference type="ARBA" id="ARBA00023015"/>
    </source>
</evidence>
<dbReference type="InterPro" id="IPR001867">
    <property type="entry name" value="OmpR/PhoB-type_DNA-bd"/>
</dbReference>
<dbReference type="SMART" id="SM01043">
    <property type="entry name" value="BTAD"/>
    <property type="match status" value="1"/>
</dbReference>